<dbReference type="CDD" id="cd15457">
    <property type="entry name" value="NADAR"/>
    <property type="match status" value="1"/>
</dbReference>
<dbReference type="EMBL" id="CAJFCV020000006">
    <property type="protein sequence ID" value="CAG9129898.1"/>
    <property type="molecule type" value="Genomic_DNA"/>
</dbReference>
<evidence type="ECO:0000313" key="6">
    <source>
        <dbReference type="WBParaSite" id="BXY_1405400.1"/>
    </source>
</evidence>
<dbReference type="SMR" id="A0A1I7SLX1"/>
<feature type="compositionally biased region" description="Polar residues" evidence="1">
    <location>
        <begin position="245"/>
        <end position="259"/>
    </location>
</feature>
<name>A0A1I7SLX1_BURXY</name>
<feature type="region of interest" description="Disordered" evidence="1">
    <location>
        <begin position="233"/>
        <end position="259"/>
    </location>
</feature>
<dbReference type="Proteomes" id="UP000582659">
    <property type="component" value="Unassembled WGS sequence"/>
</dbReference>
<evidence type="ECO:0000313" key="3">
    <source>
        <dbReference type="EMBL" id="CAD5234233.1"/>
    </source>
</evidence>
<proteinExistence type="predicted"/>
<dbReference type="Gene3D" id="1.10.357.40">
    <property type="entry name" value="YbiA-like"/>
    <property type="match status" value="1"/>
</dbReference>
<evidence type="ECO:0000313" key="4">
    <source>
        <dbReference type="Proteomes" id="UP000095284"/>
    </source>
</evidence>
<dbReference type="AlphaFoldDB" id="A0A1I7SLX1"/>
<dbReference type="EMBL" id="CAJFDI010000006">
    <property type="protein sequence ID" value="CAD5234233.1"/>
    <property type="molecule type" value="Genomic_DNA"/>
</dbReference>
<dbReference type="InterPro" id="IPR037238">
    <property type="entry name" value="YbiA-like_sf"/>
</dbReference>
<dbReference type="Proteomes" id="UP000659654">
    <property type="component" value="Unassembled WGS sequence"/>
</dbReference>
<reference evidence="6" key="1">
    <citation type="submission" date="2016-11" db="UniProtKB">
        <authorList>
            <consortium name="WormBaseParasite"/>
        </authorList>
    </citation>
    <scope>IDENTIFICATION</scope>
</reference>
<feature type="domain" description="NADAR" evidence="2">
    <location>
        <begin position="9"/>
        <end position="167"/>
    </location>
</feature>
<keyword evidence="5" id="KW-1185">Reference proteome</keyword>
<dbReference type="WBParaSite" id="BXY_1405400.1">
    <property type="protein sequence ID" value="BXY_1405400.1"/>
    <property type="gene ID" value="BXY_1405400"/>
</dbReference>
<evidence type="ECO:0000313" key="5">
    <source>
        <dbReference type="Proteomes" id="UP000659654"/>
    </source>
</evidence>
<protein>
    <submittedName>
        <fullName evidence="3">(pine wood nematode) hypothetical protein</fullName>
    </submittedName>
    <submittedName>
        <fullName evidence="6">DUF1768 domain-containing protein</fullName>
    </submittedName>
</protein>
<dbReference type="Proteomes" id="UP000095284">
    <property type="component" value="Unplaced"/>
</dbReference>
<reference evidence="3" key="2">
    <citation type="submission" date="2020-09" db="EMBL/GenBank/DDBJ databases">
        <authorList>
            <person name="Kikuchi T."/>
        </authorList>
    </citation>
    <scope>NUCLEOTIDE SEQUENCE</scope>
    <source>
        <strain evidence="3">Ka4C1</strain>
    </source>
</reference>
<dbReference type="SUPFAM" id="SSF143990">
    <property type="entry name" value="YbiA-like"/>
    <property type="match status" value="1"/>
</dbReference>
<organism evidence="4 6">
    <name type="scientific">Bursaphelenchus xylophilus</name>
    <name type="common">Pinewood nematode worm</name>
    <name type="synonym">Aphelenchoides xylophilus</name>
    <dbReference type="NCBI Taxonomy" id="6326"/>
    <lineage>
        <taxon>Eukaryota</taxon>
        <taxon>Metazoa</taxon>
        <taxon>Ecdysozoa</taxon>
        <taxon>Nematoda</taxon>
        <taxon>Chromadorea</taxon>
        <taxon>Rhabditida</taxon>
        <taxon>Tylenchina</taxon>
        <taxon>Tylenchomorpha</taxon>
        <taxon>Aphelenchoidea</taxon>
        <taxon>Aphelenchoididae</taxon>
        <taxon>Bursaphelenchus</taxon>
    </lineage>
</organism>
<gene>
    <name evidence="3" type="ORF">BXYJ_LOCUS14324</name>
</gene>
<dbReference type="eggNOG" id="ENOG502S4YY">
    <property type="taxonomic scope" value="Eukaryota"/>
</dbReference>
<dbReference type="OrthoDB" id="206452at2759"/>
<evidence type="ECO:0000259" key="2">
    <source>
        <dbReference type="Pfam" id="PF08719"/>
    </source>
</evidence>
<dbReference type="Pfam" id="PF08719">
    <property type="entry name" value="NADAR"/>
    <property type="match status" value="1"/>
</dbReference>
<dbReference type="InterPro" id="IPR012816">
    <property type="entry name" value="NADAR"/>
</dbReference>
<evidence type="ECO:0000256" key="1">
    <source>
        <dbReference type="SAM" id="MobiDB-lite"/>
    </source>
</evidence>
<sequence>MVSRSKFWANGVWFNSVEHYYQFTKVKELLSEKLAKSMKAEKVDPAEMRRRTKAFLKTHGIQQCKVDEWKDRRAPAVLFDAIQAKFDQNERLRRKLLETGTKVLINTFSGDRVFTSGSSPDDFNRWVSEQNAVIQMPENLQCFRSRDFPIIHKGHNVLGFLLMELRQIYLKAMTSVPPPSFQVPTNSFAPSFQPPAGPSYFVPQSPPMSFSYCRGLSGSYSYGQVPSVLNSQAFSQPPPAPSSFNRSYYSRPTNLNYNR</sequence>
<accession>A0A1I7SLX1</accession>